<dbReference type="EMBL" id="JAACJM010000075">
    <property type="protein sequence ID" value="KAF5350323.1"/>
    <property type="molecule type" value="Genomic_DNA"/>
</dbReference>
<dbReference type="PROSITE" id="PS00678">
    <property type="entry name" value="WD_REPEATS_1"/>
    <property type="match status" value="12"/>
</dbReference>
<dbReference type="Pfam" id="PF00400">
    <property type="entry name" value="WD40"/>
    <property type="match status" value="10"/>
</dbReference>
<feature type="region of interest" description="Disordered" evidence="4">
    <location>
        <begin position="1"/>
        <end position="26"/>
    </location>
</feature>
<dbReference type="InterPro" id="IPR020472">
    <property type="entry name" value="WD40_PAC1"/>
</dbReference>
<name>A0A8H5FVJ5_9AGAR</name>
<dbReference type="SUPFAM" id="SSF50978">
    <property type="entry name" value="WD40 repeat-like"/>
    <property type="match status" value="2"/>
</dbReference>
<dbReference type="InterPro" id="IPR055442">
    <property type="entry name" value="Beta-prop_EML-like_2nd"/>
</dbReference>
<dbReference type="InterPro" id="IPR036322">
    <property type="entry name" value="WD40_repeat_dom_sf"/>
</dbReference>
<feature type="repeat" description="WD" evidence="3">
    <location>
        <begin position="904"/>
        <end position="945"/>
    </location>
</feature>
<dbReference type="PROSITE" id="PS50082">
    <property type="entry name" value="WD_REPEATS_2"/>
    <property type="match status" value="14"/>
</dbReference>
<feature type="repeat" description="WD" evidence="3">
    <location>
        <begin position="775"/>
        <end position="816"/>
    </location>
</feature>
<feature type="repeat" description="WD" evidence="3">
    <location>
        <begin position="1244"/>
        <end position="1276"/>
    </location>
</feature>
<gene>
    <name evidence="7" type="ORF">D9758_012802</name>
</gene>
<dbReference type="InterPro" id="IPR027417">
    <property type="entry name" value="P-loop_NTPase"/>
</dbReference>
<organism evidence="7 8">
    <name type="scientific">Tetrapyrgos nigripes</name>
    <dbReference type="NCBI Taxonomy" id="182062"/>
    <lineage>
        <taxon>Eukaryota</taxon>
        <taxon>Fungi</taxon>
        <taxon>Dikarya</taxon>
        <taxon>Basidiomycota</taxon>
        <taxon>Agaricomycotina</taxon>
        <taxon>Agaricomycetes</taxon>
        <taxon>Agaricomycetidae</taxon>
        <taxon>Agaricales</taxon>
        <taxon>Marasmiineae</taxon>
        <taxon>Marasmiaceae</taxon>
        <taxon>Tetrapyrgos</taxon>
    </lineage>
</organism>
<feature type="repeat" description="WD" evidence="3">
    <location>
        <begin position="1203"/>
        <end position="1244"/>
    </location>
</feature>
<keyword evidence="1 3" id="KW-0853">WD repeat</keyword>
<dbReference type="Gene3D" id="3.40.50.300">
    <property type="entry name" value="P-loop containing nucleotide triphosphate hydrolases"/>
    <property type="match status" value="1"/>
</dbReference>
<dbReference type="InterPro" id="IPR056884">
    <property type="entry name" value="NPHP3-like_N"/>
</dbReference>
<feature type="repeat" description="WD" evidence="3">
    <location>
        <begin position="1160"/>
        <end position="1201"/>
    </location>
</feature>
<comment type="caution">
    <text evidence="7">The sequence shown here is derived from an EMBL/GenBank/DDBJ whole genome shotgun (WGS) entry which is preliminary data.</text>
</comment>
<evidence type="ECO:0000256" key="4">
    <source>
        <dbReference type="SAM" id="MobiDB-lite"/>
    </source>
</evidence>
<evidence type="ECO:0000256" key="3">
    <source>
        <dbReference type="PROSITE-ProRule" id="PRU00221"/>
    </source>
</evidence>
<reference evidence="7 8" key="1">
    <citation type="journal article" date="2020" name="ISME J.">
        <title>Uncovering the hidden diversity of litter-decomposition mechanisms in mushroom-forming fungi.</title>
        <authorList>
            <person name="Floudas D."/>
            <person name="Bentzer J."/>
            <person name="Ahren D."/>
            <person name="Johansson T."/>
            <person name="Persson P."/>
            <person name="Tunlid A."/>
        </authorList>
    </citation>
    <scope>NUCLEOTIDE SEQUENCE [LARGE SCALE GENOMIC DNA]</scope>
    <source>
        <strain evidence="7 8">CBS 291.85</strain>
    </source>
</reference>
<accession>A0A8H5FVJ5</accession>
<feature type="repeat" description="WD" evidence="3">
    <location>
        <begin position="861"/>
        <end position="902"/>
    </location>
</feature>
<evidence type="ECO:0000259" key="5">
    <source>
        <dbReference type="Pfam" id="PF23414"/>
    </source>
</evidence>
<sequence>MDSSGLLNQSKPEVGPPGDGDPLAGNTDISIFQGNTINAVGRDQHIHYGSKIAQNISQNELIRNMPRAKNALYDANDGTGYTRKECTKGTREAILKEIEDWATGESPIKTVGYWICGMAGTGKSTIAMSFCNKLKDKELLGATFFCSRQIPECRDHSLIIPTIAYQLTSHLPSFAQGLVEILKEEPEVFSKPPSIQFDLLLVKPWKKTSSANMQTVVVVIDALDECENISSVLSALIPAIKKQTMAGLKFFLTSRPQGHIQRHLKINKPLPLGSQVEGMFLHDVEEEIVKADITKFIKEEFEELEEFEEFTIPDKDMYISKLVEKSGKLFIYAATMVRYIKNYPEYVEDRLNEILKPTSAPEENQTGDLDYLYGTVVEVAISRNSRELSSKEFEERLKILHTVVTVGRPVSCSVISGLLGLKMRNVEGTVTQLQSVLYIGHTDKLVYTFHASFMDYIFAQSRAGSIYVCMKAEHHTLLGKRCFNTLTKLKFNICDLPSSFLADKDVPGIEEKLQKIDDTLRYACNYWGYHLAQSNMDAELDIETTTFLKKRVMFWIEAMNLIGDLENCSEIILELEKASIGLENITEVIWDIQNFLTFIGSSDVKEKTPHLYLSLLPFWPYNFIGKPGLKNTIQFERRVVGEQSIGYWKMNSAISCIDFSSDGKMVALGLENGIIGIMNVLTGKYIQELQGHTDTVDTVAFSPDGTKLASGSVDKTLRLWDVATGTQNTELLKGHTNYVWSVAFSPDGTKLASGSGDKTLRLWDVATGTQIREFLQGHTGIVFSVAFSPDGTKLASGSVDGTLRLWDVATGTQITEALQGHTARVYSVAFSPDGTKLASGSVDETIRLWDVATGIQITEPLQGHTDTVKSVAFSPDSTKLASGSVDKTIRLWDVATGTQIAEPLQGHIYEVTSVAFSPDGTKLASGSWDETLRLWDVVTSTQITEPLQGHTNSVTSVTFSPDGTKLASGSEDETLRLWDAATGTQITEASQGHTKEVTSVAFSPDGTKLASGSSDKTPRLWNVATGTQITEPLQGHTDQVNSVAFSPDGTNLASGSVDKTLRLWDVATGAQITQPLHSHTVTSVAFSPDGTKLVSGSWDYTLKLWDVTTGTQITEPLQGHTNHVNSVAFSPDSTKLASGSWDYTLRLWDVATGTQMTEPLQGHTDSVTSVAFSPDGTKLASGSWDKTLRIWDVATGTQITEPLQGHTDQVNSVAFSPDGTNLASGSVDKTLRLWDVATGAQITQPLHSHTVTSVAFSPDGTKLVSASWDKTIRIWNTAMWIQTLHYNPNDKASCPIFTLCRNTILINIIKAAFC</sequence>
<dbReference type="OrthoDB" id="538223at2759"/>
<evidence type="ECO:0000313" key="7">
    <source>
        <dbReference type="EMBL" id="KAF5350323.1"/>
    </source>
</evidence>
<feature type="repeat" description="WD" evidence="3">
    <location>
        <begin position="818"/>
        <end position="859"/>
    </location>
</feature>
<dbReference type="InterPro" id="IPR050349">
    <property type="entry name" value="WD_LIS1/nudF_dynein_reg"/>
</dbReference>
<feature type="domain" description="EML-like second beta-propeller" evidence="5">
    <location>
        <begin position="739"/>
        <end position="903"/>
    </location>
</feature>
<keyword evidence="2" id="KW-0677">Repeat</keyword>
<dbReference type="PANTHER" id="PTHR44129">
    <property type="entry name" value="WD REPEAT-CONTAINING PROTEIN POP1"/>
    <property type="match status" value="1"/>
</dbReference>
<dbReference type="InterPro" id="IPR015943">
    <property type="entry name" value="WD40/YVTN_repeat-like_dom_sf"/>
</dbReference>
<dbReference type="SUPFAM" id="SSF52540">
    <property type="entry name" value="P-loop containing nucleoside triphosphate hydrolases"/>
    <property type="match status" value="1"/>
</dbReference>
<feature type="compositionally biased region" description="Polar residues" evidence="4">
    <location>
        <begin position="1"/>
        <end position="11"/>
    </location>
</feature>
<dbReference type="Proteomes" id="UP000559256">
    <property type="component" value="Unassembled WGS sequence"/>
</dbReference>
<dbReference type="PROSITE" id="PS50294">
    <property type="entry name" value="WD_REPEATS_REGION"/>
    <property type="match status" value="14"/>
</dbReference>
<feature type="repeat" description="WD" evidence="3">
    <location>
        <begin position="1033"/>
        <end position="1074"/>
    </location>
</feature>
<dbReference type="Pfam" id="PF23414">
    <property type="entry name" value="Beta-prop_EML_2"/>
    <property type="match status" value="1"/>
</dbReference>
<evidence type="ECO:0000256" key="2">
    <source>
        <dbReference type="ARBA" id="ARBA00022737"/>
    </source>
</evidence>
<evidence type="ECO:0000313" key="8">
    <source>
        <dbReference type="Proteomes" id="UP000559256"/>
    </source>
</evidence>
<keyword evidence="8" id="KW-1185">Reference proteome</keyword>
<dbReference type="CDD" id="cd00200">
    <property type="entry name" value="WD40"/>
    <property type="match status" value="2"/>
</dbReference>
<evidence type="ECO:0008006" key="9">
    <source>
        <dbReference type="Google" id="ProtNLM"/>
    </source>
</evidence>
<feature type="repeat" description="WD" evidence="3">
    <location>
        <begin position="947"/>
        <end position="988"/>
    </location>
</feature>
<feature type="repeat" description="WD" evidence="3">
    <location>
        <begin position="1117"/>
        <end position="1158"/>
    </location>
</feature>
<feature type="repeat" description="WD" evidence="3">
    <location>
        <begin position="1074"/>
        <end position="1115"/>
    </location>
</feature>
<dbReference type="InterPro" id="IPR001680">
    <property type="entry name" value="WD40_rpt"/>
</dbReference>
<feature type="repeat" description="WD" evidence="3">
    <location>
        <begin position="732"/>
        <end position="773"/>
    </location>
</feature>
<dbReference type="PRINTS" id="PR00320">
    <property type="entry name" value="GPROTEINBRPT"/>
</dbReference>
<dbReference type="Pfam" id="PF24883">
    <property type="entry name" value="NPHP3_N"/>
    <property type="match status" value="1"/>
</dbReference>
<evidence type="ECO:0000259" key="6">
    <source>
        <dbReference type="Pfam" id="PF24883"/>
    </source>
</evidence>
<dbReference type="InterPro" id="IPR019775">
    <property type="entry name" value="WD40_repeat_CS"/>
</dbReference>
<evidence type="ECO:0000256" key="1">
    <source>
        <dbReference type="ARBA" id="ARBA00022574"/>
    </source>
</evidence>
<feature type="repeat" description="WD" evidence="3">
    <location>
        <begin position="990"/>
        <end position="1031"/>
    </location>
</feature>
<protein>
    <recommendedName>
        <fullName evidence="9">WD40 repeat-like protein</fullName>
    </recommendedName>
</protein>
<feature type="repeat" description="WD" evidence="3">
    <location>
        <begin position="689"/>
        <end position="730"/>
    </location>
</feature>
<dbReference type="SMART" id="SM00320">
    <property type="entry name" value="WD40"/>
    <property type="match status" value="15"/>
</dbReference>
<dbReference type="Gene3D" id="2.130.10.10">
    <property type="entry name" value="YVTN repeat-like/Quinoprotein amine dehydrogenase"/>
    <property type="match status" value="7"/>
</dbReference>
<proteinExistence type="predicted"/>
<feature type="domain" description="Nephrocystin 3-like N-terminal" evidence="6">
    <location>
        <begin position="89"/>
        <end position="255"/>
    </location>
</feature>